<name>A0A194XMB1_MOLSC</name>
<keyword evidence="1" id="KW-0472">Membrane</keyword>
<keyword evidence="1" id="KW-0812">Transmembrane</keyword>
<dbReference type="InParanoid" id="A0A194XMB1"/>
<feature type="transmembrane region" description="Helical" evidence="1">
    <location>
        <begin position="12"/>
        <end position="38"/>
    </location>
</feature>
<evidence type="ECO:0000313" key="3">
    <source>
        <dbReference type="Proteomes" id="UP000070700"/>
    </source>
</evidence>
<keyword evidence="3" id="KW-1185">Reference proteome</keyword>
<reference evidence="2 3" key="1">
    <citation type="submission" date="2015-10" db="EMBL/GenBank/DDBJ databases">
        <title>Full genome of DAOMC 229536 Phialocephala scopiformis, a fungal endophyte of spruce producing the potent anti-insectan compound rugulosin.</title>
        <authorList>
            <consortium name="DOE Joint Genome Institute"/>
            <person name="Walker A.K."/>
            <person name="Frasz S.L."/>
            <person name="Seifert K.A."/>
            <person name="Miller J.D."/>
            <person name="Mondo S.J."/>
            <person name="Labutti K."/>
            <person name="Lipzen A."/>
            <person name="Dockter R."/>
            <person name="Kennedy M."/>
            <person name="Grigoriev I.V."/>
            <person name="Spatafora J.W."/>
        </authorList>
    </citation>
    <scope>NUCLEOTIDE SEQUENCE [LARGE SCALE GENOMIC DNA]</scope>
    <source>
        <strain evidence="2 3">CBS 120377</strain>
    </source>
</reference>
<evidence type="ECO:0000256" key="1">
    <source>
        <dbReference type="SAM" id="Phobius"/>
    </source>
</evidence>
<dbReference type="AlphaFoldDB" id="A0A194XMB1"/>
<dbReference type="PROSITE" id="PS51257">
    <property type="entry name" value="PROKAR_LIPOPROTEIN"/>
    <property type="match status" value="1"/>
</dbReference>
<gene>
    <name evidence="2" type="ORF">LY89DRAFT_431042</name>
</gene>
<proteinExistence type="predicted"/>
<accession>A0A194XMB1</accession>
<organism evidence="2 3">
    <name type="scientific">Mollisia scopiformis</name>
    <name type="common">Conifer needle endophyte fungus</name>
    <name type="synonym">Phialocephala scopiformis</name>
    <dbReference type="NCBI Taxonomy" id="149040"/>
    <lineage>
        <taxon>Eukaryota</taxon>
        <taxon>Fungi</taxon>
        <taxon>Dikarya</taxon>
        <taxon>Ascomycota</taxon>
        <taxon>Pezizomycotina</taxon>
        <taxon>Leotiomycetes</taxon>
        <taxon>Helotiales</taxon>
        <taxon>Mollisiaceae</taxon>
        <taxon>Mollisia</taxon>
    </lineage>
</organism>
<dbReference type="EMBL" id="KQ947408">
    <property type="protein sequence ID" value="KUJ21261.1"/>
    <property type="molecule type" value="Genomic_DNA"/>
</dbReference>
<dbReference type="Proteomes" id="UP000070700">
    <property type="component" value="Unassembled WGS sequence"/>
</dbReference>
<keyword evidence="1" id="KW-1133">Transmembrane helix</keyword>
<dbReference type="RefSeq" id="XP_018075616.1">
    <property type="nucleotide sequence ID" value="XM_018207473.1"/>
</dbReference>
<dbReference type="KEGG" id="psco:LY89DRAFT_431042"/>
<sequence length="93" mass="10729">MRSWVQSPVKPVVAFFFFASCEAITINFFYSSICCWWWRNAAVLRLAFCANRVPISPSRVSDPITPKEIELYVGTVFKPPHHNTCYCNSHLNI</sequence>
<protein>
    <submittedName>
        <fullName evidence="2">Uncharacterized protein</fullName>
    </submittedName>
</protein>
<dbReference type="GeneID" id="28817199"/>
<evidence type="ECO:0000313" key="2">
    <source>
        <dbReference type="EMBL" id="KUJ21261.1"/>
    </source>
</evidence>